<dbReference type="OrthoDB" id="5624224at2"/>
<organism evidence="1 2">
    <name type="scientific">Coleofasciculus chthonoplastes PCC 7420</name>
    <dbReference type="NCBI Taxonomy" id="118168"/>
    <lineage>
        <taxon>Bacteria</taxon>
        <taxon>Bacillati</taxon>
        <taxon>Cyanobacteriota</taxon>
        <taxon>Cyanophyceae</taxon>
        <taxon>Coleofasciculales</taxon>
        <taxon>Coleofasciculaceae</taxon>
        <taxon>Coleofasciculus</taxon>
    </lineage>
</organism>
<evidence type="ECO:0000313" key="2">
    <source>
        <dbReference type="Proteomes" id="UP000003835"/>
    </source>
</evidence>
<evidence type="ECO:0008006" key="3">
    <source>
        <dbReference type="Google" id="ProtNLM"/>
    </source>
</evidence>
<evidence type="ECO:0000313" key="1">
    <source>
        <dbReference type="EMBL" id="EDX74808.1"/>
    </source>
</evidence>
<proteinExistence type="predicted"/>
<dbReference type="HOGENOM" id="CLU_111934_0_0_3"/>
<sequence length="152" mass="17213">MSESYRIYLDACCLNRPFDDQTQPRIALETQAILSILSQCQSGQWKLITSAALDTELAQTPDFEKLKNVKAILSIAKIKVISSQLIENRSRELVQLGFSGYDATHIASAEQSRADIFLSTDDRLIKRAMRYIQLINVPVNNPVQWLMSVTHK</sequence>
<protein>
    <recommendedName>
        <fullName evidence="3">PIN domain-containing protein</fullName>
    </recommendedName>
</protein>
<dbReference type="EMBL" id="DS989851">
    <property type="protein sequence ID" value="EDX74808.1"/>
    <property type="molecule type" value="Genomic_DNA"/>
</dbReference>
<keyword evidence="2" id="KW-1185">Reference proteome</keyword>
<dbReference type="Gene3D" id="3.40.50.1010">
    <property type="entry name" value="5'-nuclease"/>
    <property type="match status" value="1"/>
</dbReference>
<dbReference type="SUPFAM" id="SSF88723">
    <property type="entry name" value="PIN domain-like"/>
    <property type="match status" value="1"/>
</dbReference>
<dbReference type="InterPro" id="IPR029060">
    <property type="entry name" value="PIN-like_dom_sf"/>
</dbReference>
<reference evidence="1 2" key="1">
    <citation type="submission" date="2008-07" db="EMBL/GenBank/DDBJ databases">
        <authorList>
            <person name="Tandeau de Marsac N."/>
            <person name="Ferriera S."/>
            <person name="Johnson J."/>
            <person name="Kravitz S."/>
            <person name="Beeson K."/>
            <person name="Sutton G."/>
            <person name="Rogers Y.-H."/>
            <person name="Friedman R."/>
            <person name="Frazier M."/>
            <person name="Venter J.C."/>
        </authorList>
    </citation>
    <scope>NUCLEOTIDE SEQUENCE [LARGE SCALE GENOMIC DNA]</scope>
    <source>
        <strain evidence="1 2">PCC 7420</strain>
    </source>
</reference>
<dbReference type="Proteomes" id="UP000003835">
    <property type="component" value="Unassembled WGS sequence"/>
</dbReference>
<accession>B4VT04</accession>
<dbReference type="RefSeq" id="WP_006101628.1">
    <property type="nucleotide sequence ID" value="NZ_DS989851.1"/>
</dbReference>
<dbReference type="AlphaFoldDB" id="B4VT04"/>
<dbReference type="STRING" id="118168.MC7420_682"/>
<gene>
    <name evidence="1" type="ORF">MC7420_682</name>
</gene>
<dbReference type="eggNOG" id="COG4113">
    <property type="taxonomic scope" value="Bacteria"/>
</dbReference>
<name>B4VT04_9CYAN</name>